<protein>
    <submittedName>
        <fullName evidence="3">TIGR03083 family protein</fullName>
    </submittedName>
</protein>
<dbReference type="RefSeq" id="WP_091731519.1">
    <property type="nucleotide sequence ID" value="NZ_LT629757.1"/>
</dbReference>
<dbReference type="AlphaFoldDB" id="A0A1H1WFD1"/>
<dbReference type="GO" id="GO:0046872">
    <property type="term" value="F:metal ion binding"/>
    <property type="evidence" value="ECO:0007669"/>
    <property type="project" value="InterPro"/>
</dbReference>
<dbReference type="InterPro" id="IPR024344">
    <property type="entry name" value="MDMPI_metal-binding"/>
</dbReference>
<dbReference type="NCBIfam" id="TIGR03083">
    <property type="entry name" value="maleylpyruvate isomerase family mycothiol-dependent enzyme"/>
    <property type="match status" value="1"/>
</dbReference>
<accession>A0A1H1WFD1</accession>
<sequence length="290" mass="30124">MTSPRTPADVPADPPSGTPAGADPDLWQLVETWRGACADLVALVRDLDPAVADLPTDLPGWSVRDNVAHTAHLEAVLAGTPEETIEVAPAPHLRGAMGLYTEAGVLARRDRSLAELADELETAVATRHAALVADPPRDPAAPAPKAPADAGWPHGLLLRNRPFDVWLHDQDVRRAVGRPGGYDTPAAALALHVLGLGLPMVVGKRVAPPPGTTVRVVVPEAGRTWTVAVGQDGRAAPGADDVPATTTVTLSPEDFVVLGAGRRPPAATRPVVEGDAEVAERLLASMAITP</sequence>
<dbReference type="SUPFAM" id="SSF109854">
    <property type="entry name" value="DinB/YfiT-like putative metalloenzymes"/>
    <property type="match status" value="1"/>
</dbReference>
<feature type="domain" description="Mycothiol-dependent maleylpyruvate isomerase metal-binding" evidence="2">
    <location>
        <begin position="33"/>
        <end position="173"/>
    </location>
</feature>
<name>A0A1H1WFD1_9ACTN</name>
<dbReference type="InterPro" id="IPR034660">
    <property type="entry name" value="DinB/YfiT-like"/>
</dbReference>
<dbReference type="InterPro" id="IPR017517">
    <property type="entry name" value="Maleyloyr_isom"/>
</dbReference>
<keyword evidence="4" id="KW-1185">Reference proteome</keyword>
<evidence type="ECO:0000259" key="2">
    <source>
        <dbReference type="Pfam" id="PF11716"/>
    </source>
</evidence>
<evidence type="ECO:0000313" key="4">
    <source>
        <dbReference type="Proteomes" id="UP000198859"/>
    </source>
</evidence>
<dbReference type="Pfam" id="PF11716">
    <property type="entry name" value="MDMPI_N"/>
    <property type="match status" value="1"/>
</dbReference>
<evidence type="ECO:0000313" key="3">
    <source>
        <dbReference type="EMBL" id="SDS95370.1"/>
    </source>
</evidence>
<proteinExistence type="predicted"/>
<dbReference type="STRING" id="642780.SAMN04488570_3127"/>
<dbReference type="Gene3D" id="1.20.120.450">
    <property type="entry name" value="dinb family like domain"/>
    <property type="match status" value="1"/>
</dbReference>
<dbReference type="Proteomes" id="UP000198859">
    <property type="component" value="Chromosome I"/>
</dbReference>
<reference evidence="4" key="1">
    <citation type="submission" date="2016-10" db="EMBL/GenBank/DDBJ databases">
        <authorList>
            <person name="Varghese N."/>
            <person name="Submissions S."/>
        </authorList>
    </citation>
    <scope>NUCLEOTIDE SEQUENCE [LARGE SCALE GENOMIC DNA]</scope>
    <source>
        <strain evidence="4">DSM 22127</strain>
    </source>
</reference>
<dbReference type="OrthoDB" id="154293at2"/>
<dbReference type="EMBL" id="LT629757">
    <property type="protein sequence ID" value="SDS95370.1"/>
    <property type="molecule type" value="Genomic_DNA"/>
</dbReference>
<feature type="region of interest" description="Disordered" evidence="1">
    <location>
        <begin position="1"/>
        <end position="24"/>
    </location>
</feature>
<gene>
    <name evidence="3" type="ORF">SAMN04488570_3127</name>
</gene>
<evidence type="ECO:0000256" key="1">
    <source>
        <dbReference type="SAM" id="MobiDB-lite"/>
    </source>
</evidence>
<organism evidence="3 4">
    <name type="scientific">Nocardioides scoriae</name>
    <dbReference type="NCBI Taxonomy" id="642780"/>
    <lineage>
        <taxon>Bacteria</taxon>
        <taxon>Bacillati</taxon>
        <taxon>Actinomycetota</taxon>
        <taxon>Actinomycetes</taxon>
        <taxon>Propionibacteriales</taxon>
        <taxon>Nocardioidaceae</taxon>
        <taxon>Nocardioides</taxon>
    </lineage>
</organism>